<comment type="caution">
    <text evidence="3">The sequence shown here is derived from an EMBL/GenBank/DDBJ whole genome shotgun (WGS) entry which is preliminary data.</text>
</comment>
<dbReference type="EMBL" id="QWKH01000047">
    <property type="protein sequence ID" value="NBI34799.1"/>
    <property type="molecule type" value="Genomic_DNA"/>
</dbReference>
<name>A0A7C9JE83_9BACT</name>
<sequence length="97" mass="10798">MSLVDCPECGHQASTYAAFCPNCGYPIASQKRAFLEALIKQSLKKCDDWTRQDVAKKSEYTGNRTRKPSIGQQPNGTPQRCIQPECAHNRARKAIKG</sequence>
<proteinExistence type="predicted"/>
<dbReference type="Pfam" id="PF13240">
    <property type="entry name" value="Zn_Ribbon_1"/>
    <property type="match status" value="1"/>
</dbReference>
<evidence type="ECO:0000259" key="2">
    <source>
        <dbReference type="Pfam" id="PF13240"/>
    </source>
</evidence>
<feature type="region of interest" description="Disordered" evidence="1">
    <location>
        <begin position="57"/>
        <end position="82"/>
    </location>
</feature>
<reference evidence="3" key="1">
    <citation type="submission" date="2018-08" db="EMBL/GenBank/DDBJ databases">
        <title>Murine metabolic-syndrome-specific gut microbial biobank.</title>
        <authorList>
            <person name="Liu C."/>
        </authorList>
    </citation>
    <scope>NUCLEOTIDE SEQUENCE [LARGE SCALE GENOMIC DNA]</scope>
    <source>
        <strain evidence="3">Z82</strain>
    </source>
</reference>
<protein>
    <submittedName>
        <fullName evidence="3">Zinc-ribbon domain-containing protein</fullName>
    </submittedName>
</protein>
<accession>A0A7C9JE83</accession>
<evidence type="ECO:0000313" key="3">
    <source>
        <dbReference type="EMBL" id="NBI34799.1"/>
    </source>
</evidence>
<evidence type="ECO:0000256" key="1">
    <source>
        <dbReference type="SAM" id="MobiDB-lite"/>
    </source>
</evidence>
<dbReference type="AlphaFoldDB" id="A0A7C9JE83"/>
<gene>
    <name evidence="3" type="ORF">D1639_07105</name>
</gene>
<feature type="domain" description="Zinc-ribbon" evidence="2">
    <location>
        <begin position="6"/>
        <end position="27"/>
    </location>
</feature>
<feature type="compositionally biased region" description="Polar residues" evidence="1">
    <location>
        <begin position="70"/>
        <end position="80"/>
    </location>
</feature>
<organism evidence="3">
    <name type="scientific">Muribaculaceae bacterium Z82</name>
    <dbReference type="NCBI Taxonomy" id="2304548"/>
    <lineage>
        <taxon>Bacteria</taxon>
        <taxon>Pseudomonadati</taxon>
        <taxon>Bacteroidota</taxon>
        <taxon>Bacteroidia</taxon>
        <taxon>Bacteroidales</taxon>
        <taxon>Muribaculaceae</taxon>
    </lineage>
</organism>
<dbReference type="InterPro" id="IPR026870">
    <property type="entry name" value="Zinc_ribbon_dom"/>
</dbReference>